<protein>
    <submittedName>
        <fullName evidence="3">Putative spermidine/putrescine transport system substrate-binding protein</fullName>
    </submittedName>
</protein>
<dbReference type="AlphaFoldDB" id="A0A3N4ZYR6"/>
<keyword evidence="2" id="KW-0732">Signal</keyword>
<gene>
    <name evidence="3" type="ORF">EDD32_0647</name>
</gene>
<dbReference type="RefSeq" id="WP_123914548.1">
    <property type="nucleotide sequence ID" value="NZ_RKRA01000001.1"/>
</dbReference>
<dbReference type="PANTHER" id="PTHR42779">
    <property type="entry name" value="PROTEIN YNJB"/>
    <property type="match status" value="1"/>
</dbReference>
<dbReference type="InterPro" id="IPR006059">
    <property type="entry name" value="SBP"/>
</dbReference>
<sequence>MSRTKTVRASIAAAAVMAVLLAACSAPDSGGGGGGGETGGAAEGEVPETPSEPVTLNIMDVAGNIKLTEGMVNAFVEENPDVISSVTWEAGGAPDLVGAVKPQVDSGNLQIDLVLTGTDGLSAGIDQDLWIPLVDEYGDRVSNQENYIEPAAAMQELAEGYGVLVTYYPSGPLLQYNPDAVEDVPSTPEELLQWASEHPGEFGYARPANSGPGRTFLQGLPYMLGDTDPLDPVDGWDNTWEYLRELNQYIDNYPTGTGQVITNIADGTWNLIPTTTGWDIEPRAEGRQPATIEAAAFDEFTWVTDAHYAVVPQGQSEDKLSAILLLLQDMLTPEQNAKAYDSGYFYPGPAVEGATLDLAPEESQQVIEEFGRDWYDDLIESNEKAVPLPAAELVEAFDIWDREIGAGKYEG</sequence>
<feature type="chain" id="PRO_5017974542" evidence="2">
    <location>
        <begin position="26"/>
        <end position="411"/>
    </location>
</feature>
<dbReference type="Proteomes" id="UP000280726">
    <property type="component" value="Unassembled WGS sequence"/>
</dbReference>
<evidence type="ECO:0000313" key="4">
    <source>
        <dbReference type="Proteomes" id="UP000280726"/>
    </source>
</evidence>
<accession>A0A3N4ZYR6</accession>
<dbReference type="SUPFAM" id="SSF53850">
    <property type="entry name" value="Periplasmic binding protein-like II"/>
    <property type="match status" value="1"/>
</dbReference>
<comment type="caution">
    <text evidence="3">The sequence shown here is derived from an EMBL/GenBank/DDBJ whole genome shotgun (WGS) entry which is preliminary data.</text>
</comment>
<feature type="region of interest" description="Disordered" evidence="1">
    <location>
        <begin position="28"/>
        <end position="51"/>
    </location>
</feature>
<dbReference type="EMBL" id="RKRA01000001">
    <property type="protein sequence ID" value="RPF26215.1"/>
    <property type="molecule type" value="Genomic_DNA"/>
</dbReference>
<feature type="signal peptide" evidence="2">
    <location>
        <begin position="1"/>
        <end position="25"/>
    </location>
</feature>
<feature type="compositionally biased region" description="Gly residues" evidence="1">
    <location>
        <begin position="29"/>
        <end position="42"/>
    </location>
</feature>
<dbReference type="Gene3D" id="3.40.190.10">
    <property type="entry name" value="Periplasmic binding protein-like II"/>
    <property type="match status" value="2"/>
</dbReference>
<evidence type="ECO:0000313" key="3">
    <source>
        <dbReference type="EMBL" id="RPF26215.1"/>
    </source>
</evidence>
<dbReference type="PROSITE" id="PS51257">
    <property type="entry name" value="PROKAR_LIPOPROTEIN"/>
    <property type="match status" value="1"/>
</dbReference>
<dbReference type="Pfam" id="PF13416">
    <property type="entry name" value="SBP_bac_8"/>
    <property type="match status" value="1"/>
</dbReference>
<dbReference type="OrthoDB" id="3239593at2"/>
<organism evidence="3 4">
    <name type="scientific">Georgenia muralis</name>
    <dbReference type="NCBI Taxonomy" id="154117"/>
    <lineage>
        <taxon>Bacteria</taxon>
        <taxon>Bacillati</taxon>
        <taxon>Actinomycetota</taxon>
        <taxon>Actinomycetes</taxon>
        <taxon>Micrococcales</taxon>
        <taxon>Bogoriellaceae</taxon>
        <taxon>Georgenia</taxon>
    </lineage>
</organism>
<evidence type="ECO:0000256" key="2">
    <source>
        <dbReference type="SAM" id="SignalP"/>
    </source>
</evidence>
<reference evidence="3 4" key="1">
    <citation type="submission" date="2018-11" db="EMBL/GenBank/DDBJ databases">
        <title>Sequencing the genomes of 1000 actinobacteria strains.</title>
        <authorList>
            <person name="Klenk H.-P."/>
        </authorList>
    </citation>
    <scope>NUCLEOTIDE SEQUENCE [LARGE SCALE GENOMIC DNA]</scope>
    <source>
        <strain evidence="3 4">DSM 14418</strain>
    </source>
</reference>
<name>A0A3N4ZYR6_9MICO</name>
<dbReference type="PANTHER" id="PTHR42779:SF1">
    <property type="entry name" value="PROTEIN YNJB"/>
    <property type="match status" value="1"/>
</dbReference>
<keyword evidence="4" id="KW-1185">Reference proteome</keyword>
<proteinExistence type="predicted"/>
<evidence type="ECO:0000256" key="1">
    <source>
        <dbReference type="SAM" id="MobiDB-lite"/>
    </source>
</evidence>